<keyword evidence="3" id="KW-0067">ATP-binding</keyword>
<feature type="domain" description="DUF4143" evidence="2">
    <location>
        <begin position="209"/>
        <end position="356"/>
    </location>
</feature>
<proteinExistence type="predicted"/>
<dbReference type="RefSeq" id="WP_136432718.1">
    <property type="nucleotide sequence ID" value="NZ_SSTJ01000001.1"/>
</dbReference>
<dbReference type="EMBL" id="SSTJ01000001">
    <property type="protein sequence ID" value="THG38997.1"/>
    <property type="molecule type" value="Genomic_DNA"/>
</dbReference>
<organism evidence="3 4">
    <name type="scientific">Adlercreutzia caecimuris</name>
    <dbReference type="NCBI Taxonomy" id="671266"/>
    <lineage>
        <taxon>Bacteria</taxon>
        <taxon>Bacillati</taxon>
        <taxon>Actinomycetota</taxon>
        <taxon>Coriobacteriia</taxon>
        <taxon>Eggerthellales</taxon>
        <taxon>Eggerthellaceae</taxon>
        <taxon>Adlercreutzia</taxon>
    </lineage>
</organism>
<dbReference type="Gene3D" id="3.40.50.300">
    <property type="entry name" value="P-loop containing nucleotide triphosphate hydrolases"/>
    <property type="match status" value="1"/>
</dbReference>
<protein>
    <submittedName>
        <fullName evidence="3">ATP-binding protein</fullName>
    </submittedName>
</protein>
<dbReference type="GO" id="GO:0005524">
    <property type="term" value="F:ATP binding"/>
    <property type="evidence" value="ECO:0007669"/>
    <property type="project" value="UniProtKB-KW"/>
</dbReference>
<gene>
    <name evidence="3" type="ORF">E5986_01535</name>
</gene>
<evidence type="ECO:0000313" key="3">
    <source>
        <dbReference type="EMBL" id="THG38997.1"/>
    </source>
</evidence>
<dbReference type="Pfam" id="PF13173">
    <property type="entry name" value="AAA_14"/>
    <property type="match status" value="1"/>
</dbReference>
<dbReference type="InterPro" id="IPR027417">
    <property type="entry name" value="P-loop_NTPase"/>
</dbReference>
<reference evidence="3 4" key="1">
    <citation type="submission" date="2019-04" db="EMBL/GenBank/DDBJ databases">
        <title>Microbes associate with the intestines of laboratory mice.</title>
        <authorList>
            <person name="Navarre W."/>
            <person name="Wong E."/>
            <person name="Huang K.C."/>
            <person name="Tropini C."/>
            <person name="Ng K."/>
            <person name="Yu B."/>
        </authorList>
    </citation>
    <scope>NUCLEOTIDE SEQUENCE [LARGE SCALE GENOMIC DNA]</scope>
    <source>
        <strain evidence="3 4">NM80_B27</strain>
    </source>
</reference>
<sequence>MILRTQYLERIRPFYDSELIKVITGVRRCGKSVLLKQIAGEIRAEHFDSAESDALVFVDFDDYANRELTDPDKLYRFIKPKLSDKRKTYLLFDEIQNVRDFELVVNSFNTTDNVSIFLTGSNSKLLSGELATRLGGRTVSFHVMPFNFREFCCFKEDQLHSGVFEGHLDKSMLLDEYLTWGGFPLVCGQQLAESRRVVLDNLYNSIVLRDIIQRNKVSSATTLENVLDYLIANSSSTVSGNNIAAELTDSVRKVSAPTVYDLIRYIEEAYVVGRAERYDIRGKKKLRFEAKEYVCDLGLFHLRKNRVKDEWNCVVETVVYNELISRGMQVYVGKLHKSEIDFVVERDGRRCYVQVAYVMASESTIDREFGALEAIGDSYPKYVVSMDPVVASRNGITHVRLIDFLRDESLLCLG</sequence>
<evidence type="ECO:0000259" key="2">
    <source>
        <dbReference type="Pfam" id="PF13635"/>
    </source>
</evidence>
<dbReference type="InterPro" id="IPR041682">
    <property type="entry name" value="AAA_14"/>
</dbReference>
<dbReference type="PANTHER" id="PTHR33295">
    <property type="entry name" value="ATPASE"/>
    <property type="match status" value="1"/>
</dbReference>
<dbReference type="InterPro" id="IPR025420">
    <property type="entry name" value="DUF4143"/>
</dbReference>
<name>A0A4V3WVA9_9ACTN</name>
<evidence type="ECO:0000259" key="1">
    <source>
        <dbReference type="Pfam" id="PF13173"/>
    </source>
</evidence>
<dbReference type="PANTHER" id="PTHR33295:SF20">
    <property type="entry name" value="ATPASE"/>
    <property type="match status" value="1"/>
</dbReference>
<feature type="domain" description="AAA" evidence="1">
    <location>
        <begin position="20"/>
        <end position="152"/>
    </location>
</feature>
<dbReference type="SUPFAM" id="SSF52540">
    <property type="entry name" value="P-loop containing nucleoside triphosphate hydrolases"/>
    <property type="match status" value="1"/>
</dbReference>
<evidence type="ECO:0000313" key="4">
    <source>
        <dbReference type="Proteomes" id="UP000308978"/>
    </source>
</evidence>
<dbReference type="Proteomes" id="UP000308978">
    <property type="component" value="Unassembled WGS sequence"/>
</dbReference>
<comment type="caution">
    <text evidence="3">The sequence shown here is derived from an EMBL/GenBank/DDBJ whole genome shotgun (WGS) entry which is preliminary data.</text>
</comment>
<dbReference type="AlphaFoldDB" id="A0A4V3WVA9"/>
<keyword evidence="3" id="KW-0547">Nucleotide-binding</keyword>
<dbReference type="Pfam" id="PF13635">
    <property type="entry name" value="DUF4143"/>
    <property type="match status" value="1"/>
</dbReference>
<accession>A0A4V3WVA9</accession>